<dbReference type="EMBL" id="CP065053">
    <property type="protein sequence ID" value="QPI47450.1"/>
    <property type="molecule type" value="Genomic_DNA"/>
</dbReference>
<sequence>MDNPYAPPASGIEPVQEHGDTYVPDWFDASGRIGRLRYLVYVTLPTTLMVVLAEFLNNRFNLDARPRVLWALTIAAGLAVAALLAVMSLRRLRDLGRPWGWALILPLAPINLLLIGVLLVRPGDQGRNRYGAPASENTMLVVAGAWLLLLMALTWLAWLFDIA</sequence>
<reference evidence="2 3" key="1">
    <citation type="submission" date="2020-11" db="EMBL/GenBank/DDBJ databases">
        <authorList>
            <person name="Sun Q."/>
        </authorList>
    </citation>
    <scope>NUCLEOTIDE SEQUENCE [LARGE SCALE GENOMIC DNA]</scope>
    <source>
        <strain evidence="2 3">P8398</strain>
    </source>
</reference>
<evidence type="ECO:0000313" key="2">
    <source>
        <dbReference type="EMBL" id="QPI47450.1"/>
    </source>
</evidence>
<protein>
    <submittedName>
        <fullName evidence="2">DUF805 domain-containing protein</fullName>
    </submittedName>
</protein>
<feature type="transmembrane region" description="Helical" evidence="1">
    <location>
        <begin position="99"/>
        <end position="120"/>
    </location>
</feature>
<dbReference type="PANTHER" id="PTHR34980:SF3">
    <property type="entry name" value="BLR8105 PROTEIN"/>
    <property type="match status" value="1"/>
</dbReference>
<evidence type="ECO:0000313" key="3">
    <source>
        <dbReference type="Proteomes" id="UP000662888"/>
    </source>
</evidence>
<keyword evidence="3" id="KW-1185">Reference proteome</keyword>
<proteinExistence type="predicted"/>
<keyword evidence="1" id="KW-0472">Membrane</keyword>
<keyword evidence="1" id="KW-0812">Transmembrane</keyword>
<dbReference type="Proteomes" id="UP000662888">
    <property type="component" value="Chromosome"/>
</dbReference>
<name>A0AA49A6D9_9BURK</name>
<dbReference type="InterPro" id="IPR008523">
    <property type="entry name" value="DUF805"/>
</dbReference>
<dbReference type="RefSeq" id="WP_206087157.1">
    <property type="nucleotide sequence ID" value="NZ_CP065053.1"/>
</dbReference>
<gene>
    <name evidence="2" type="ORF">IV454_17710</name>
</gene>
<dbReference type="PANTHER" id="PTHR34980">
    <property type="entry name" value="INNER MEMBRANE PROTEIN-RELATED-RELATED"/>
    <property type="match status" value="1"/>
</dbReference>
<dbReference type="Pfam" id="PF05656">
    <property type="entry name" value="DUF805"/>
    <property type="match status" value="1"/>
</dbReference>
<organism evidence="2 3">
    <name type="scientific">Massilia antarctica</name>
    <dbReference type="NCBI Taxonomy" id="2765360"/>
    <lineage>
        <taxon>Bacteria</taxon>
        <taxon>Pseudomonadati</taxon>
        <taxon>Pseudomonadota</taxon>
        <taxon>Betaproteobacteria</taxon>
        <taxon>Burkholderiales</taxon>
        <taxon>Oxalobacteraceae</taxon>
        <taxon>Telluria group</taxon>
        <taxon>Massilia</taxon>
    </lineage>
</organism>
<feature type="transmembrane region" description="Helical" evidence="1">
    <location>
        <begin position="140"/>
        <end position="160"/>
    </location>
</feature>
<evidence type="ECO:0000256" key="1">
    <source>
        <dbReference type="SAM" id="Phobius"/>
    </source>
</evidence>
<keyword evidence="1" id="KW-1133">Transmembrane helix</keyword>
<feature type="transmembrane region" description="Helical" evidence="1">
    <location>
        <begin position="68"/>
        <end position="87"/>
    </location>
</feature>
<feature type="transmembrane region" description="Helical" evidence="1">
    <location>
        <begin position="38"/>
        <end position="56"/>
    </location>
</feature>
<accession>A0AA49A6D9</accession>